<dbReference type="InterPro" id="IPR012677">
    <property type="entry name" value="Nucleotide-bd_a/b_plait_sf"/>
</dbReference>
<feature type="compositionally biased region" description="Low complexity" evidence="6">
    <location>
        <begin position="104"/>
        <end position="117"/>
    </location>
</feature>
<organism evidence="9 10">
    <name type="scientific">Viridothelium virens</name>
    <name type="common">Speckled blister lichen</name>
    <name type="synonym">Trypethelium virens</name>
    <dbReference type="NCBI Taxonomy" id="1048519"/>
    <lineage>
        <taxon>Eukaryota</taxon>
        <taxon>Fungi</taxon>
        <taxon>Dikarya</taxon>
        <taxon>Ascomycota</taxon>
        <taxon>Pezizomycotina</taxon>
        <taxon>Dothideomycetes</taxon>
        <taxon>Dothideomycetes incertae sedis</taxon>
        <taxon>Trypetheliales</taxon>
        <taxon>Trypetheliaceae</taxon>
        <taxon>Viridothelium</taxon>
    </lineage>
</organism>
<feature type="compositionally biased region" description="Basic and acidic residues" evidence="6">
    <location>
        <begin position="331"/>
        <end position="343"/>
    </location>
</feature>
<dbReference type="Proteomes" id="UP000800092">
    <property type="component" value="Unassembled WGS sequence"/>
</dbReference>
<feature type="region of interest" description="Disordered" evidence="6">
    <location>
        <begin position="82"/>
        <end position="171"/>
    </location>
</feature>
<dbReference type="Pfam" id="PF00076">
    <property type="entry name" value="RRM_1"/>
    <property type="match status" value="1"/>
</dbReference>
<feature type="compositionally biased region" description="Low complexity" evidence="6">
    <location>
        <begin position="235"/>
        <end position="252"/>
    </location>
</feature>
<proteinExistence type="predicted"/>
<feature type="region of interest" description="Disordered" evidence="6">
    <location>
        <begin position="589"/>
        <end position="618"/>
    </location>
</feature>
<dbReference type="SUPFAM" id="SSF54928">
    <property type="entry name" value="RNA-binding domain, RBD"/>
    <property type="match status" value="1"/>
</dbReference>
<feature type="compositionally biased region" description="Basic residues" evidence="6">
    <location>
        <begin position="154"/>
        <end position="166"/>
    </location>
</feature>
<keyword evidence="4" id="KW-0863">Zinc-finger</keyword>
<feature type="region of interest" description="Disordered" evidence="6">
    <location>
        <begin position="304"/>
        <end position="365"/>
    </location>
</feature>
<keyword evidence="4" id="KW-0479">Metal-binding</keyword>
<evidence type="ECO:0008006" key="11">
    <source>
        <dbReference type="Google" id="ProtNLM"/>
    </source>
</evidence>
<dbReference type="FunFam" id="3.30.70.330:FF:000647">
    <property type="entry name" value="CCCH zinc finger and RRM domain protein"/>
    <property type="match status" value="1"/>
</dbReference>
<dbReference type="PROSITE" id="PS50102">
    <property type="entry name" value="RRM"/>
    <property type="match status" value="1"/>
</dbReference>
<sequence length="791" mass="86746">MKLDDAEAKLLKEWAKEKLEVISDADPDVLSDYVLALFRSQEDDSRVRESSLEQLEDFLGEHTTQFVDDVFFAVRNKTYLPDYKPPPQTQPPSTATPFHPPSGPTTASATSKASGAPNGNRSDHSRKRGYIDRDAVDGRDPHYGRGVGGERGLKQMRRGNRAHHTSGRAARPQDINLGLHLQVPNVPAMPTPPAGFPPLDPNNPLAAIMAMQALGMPPLPPNMPQLPHAGSPTYFQQPSPVFSPPGSQGSPSNNMRRSSKVRQRCLDYDTRGYCAMGSQCPYEHGQDHIPVSGQEQEEYDPANAAMNLDNPKSSNGNAESDYNRNSNRGFRGRESRGRGDRGRMNGSRGYKRADFSHAGPNHDKSNTTIVVEQIPEENFSEEAVRGFFSEFGSIEEVTMQAYRHLAIVRFSDYESAKRAWDSPKVIFDNRFVKVFWYKPDSLQKSPISGHPSGKSRGENDAMEGVEETAYDPVEFARKQEEAQKAFEEKQKALSEAASKREELDAKLKAQAEERKKLYERLVAKAGNGSTKAVSPGIGADGGSNVAPISAGTNGEIADETTTNQTNSLRAKLAELEAEAESMGISSDDAWQQGYAPRGRGFSPYRGRGRGREYDPSRAGYAGLRGRGGFAPRGGAVKRLDNRPRNVAVAVPAQEWDGEKDEALRQYLIFSGTEFESLEPHPDRQDAHIVVFKERWLAEKFFTSTTSIPHIGAVELSWVPNTQISTTAATSSVPLPSAKRTAGPDSDTTMSEDPVANLRGGTDVAESNDGAELVIGEGIDYDVADGDDRWMD</sequence>
<dbReference type="CDD" id="cd12257">
    <property type="entry name" value="RRM1_RBM26_like"/>
    <property type="match status" value="1"/>
</dbReference>
<comment type="function">
    <text evidence="2">May be involved in the turnover of nuclear polyadenylated (pA+) RNA.</text>
</comment>
<accession>A0A6A6GZ59</accession>
<keyword evidence="5" id="KW-0175">Coiled coil</keyword>
<evidence type="ECO:0000256" key="5">
    <source>
        <dbReference type="SAM" id="Coils"/>
    </source>
</evidence>
<dbReference type="Pfam" id="PF01480">
    <property type="entry name" value="PWI"/>
    <property type="match status" value="1"/>
</dbReference>
<dbReference type="PANTHER" id="PTHR14398">
    <property type="entry name" value="RNA RECOGNITION RRM/RNP DOMAIN"/>
    <property type="match status" value="1"/>
</dbReference>
<dbReference type="AlphaFoldDB" id="A0A6A6GZ59"/>
<dbReference type="PANTHER" id="PTHR14398:SF0">
    <property type="entry name" value="ZINC FINGER PROTEIN SWM"/>
    <property type="match status" value="1"/>
</dbReference>
<dbReference type="GO" id="GO:0005634">
    <property type="term" value="C:nucleus"/>
    <property type="evidence" value="ECO:0007669"/>
    <property type="project" value="TreeGrafter"/>
</dbReference>
<dbReference type="Gene3D" id="1.20.1390.10">
    <property type="entry name" value="PWI domain"/>
    <property type="match status" value="1"/>
</dbReference>
<evidence type="ECO:0000256" key="1">
    <source>
        <dbReference type="ARBA" id="ARBA00022884"/>
    </source>
</evidence>
<evidence type="ECO:0000259" key="8">
    <source>
        <dbReference type="PROSITE" id="PS50103"/>
    </source>
</evidence>
<gene>
    <name evidence="9" type="ORF">EV356DRAFT_507793</name>
</gene>
<dbReference type="PROSITE" id="PS50103">
    <property type="entry name" value="ZF_C3H1"/>
    <property type="match status" value="1"/>
</dbReference>
<keyword evidence="4" id="KW-0862">Zinc</keyword>
<keyword evidence="1 3" id="KW-0694">RNA-binding</keyword>
<dbReference type="Gene3D" id="3.30.70.330">
    <property type="match status" value="1"/>
</dbReference>
<feature type="compositionally biased region" description="Basic and acidic residues" evidence="6">
    <location>
        <begin position="129"/>
        <end position="143"/>
    </location>
</feature>
<dbReference type="InterPro" id="IPR002483">
    <property type="entry name" value="PWI_dom"/>
</dbReference>
<feature type="domain" description="RRM" evidence="7">
    <location>
        <begin position="367"/>
        <end position="439"/>
    </location>
</feature>
<feature type="coiled-coil region" evidence="5">
    <location>
        <begin position="475"/>
        <end position="520"/>
    </location>
</feature>
<feature type="region of interest" description="Disordered" evidence="6">
    <location>
        <begin position="728"/>
        <end position="770"/>
    </location>
</feature>
<feature type="zinc finger region" description="C3H1-type" evidence="4">
    <location>
        <begin position="259"/>
        <end position="287"/>
    </location>
</feature>
<dbReference type="GO" id="GO:0008270">
    <property type="term" value="F:zinc ion binding"/>
    <property type="evidence" value="ECO:0007669"/>
    <property type="project" value="UniProtKB-KW"/>
</dbReference>
<evidence type="ECO:0000256" key="3">
    <source>
        <dbReference type="PROSITE-ProRule" id="PRU00176"/>
    </source>
</evidence>
<dbReference type="InterPro" id="IPR035979">
    <property type="entry name" value="RBD_domain_sf"/>
</dbReference>
<dbReference type="EMBL" id="ML991832">
    <property type="protein sequence ID" value="KAF2231022.1"/>
    <property type="molecule type" value="Genomic_DNA"/>
</dbReference>
<feature type="compositionally biased region" description="Basic and acidic residues" evidence="6">
    <location>
        <begin position="351"/>
        <end position="365"/>
    </location>
</feature>
<dbReference type="InterPro" id="IPR000571">
    <property type="entry name" value="Znf_CCCH"/>
</dbReference>
<evidence type="ECO:0000256" key="6">
    <source>
        <dbReference type="SAM" id="MobiDB-lite"/>
    </source>
</evidence>
<evidence type="ECO:0000256" key="2">
    <source>
        <dbReference type="ARBA" id="ARBA00043866"/>
    </source>
</evidence>
<evidence type="ECO:0000313" key="9">
    <source>
        <dbReference type="EMBL" id="KAF2231022.1"/>
    </source>
</evidence>
<reference evidence="9" key="1">
    <citation type="journal article" date="2020" name="Stud. Mycol.">
        <title>101 Dothideomycetes genomes: a test case for predicting lifestyles and emergence of pathogens.</title>
        <authorList>
            <person name="Haridas S."/>
            <person name="Albert R."/>
            <person name="Binder M."/>
            <person name="Bloem J."/>
            <person name="Labutti K."/>
            <person name="Salamov A."/>
            <person name="Andreopoulos B."/>
            <person name="Baker S."/>
            <person name="Barry K."/>
            <person name="Bills G."/>
            <person name="Bluhm B."/>
            <person name="Cannon C."/>
            <person name="Castanera R."/>
            <person name="Culley D."/>
            <person name="Daum C."/>
            <person name="Ezra D."/>
            <person name="Gonzalez J."/>
            <person name="Henrissat B."/>
            <person name="Kuo A."/>
            <person name="Liang C."/>
            <person name="Lipzen A."/>
            <person name="Lutzoni F."/>
            <person name="Magnuson J."/>
            <person name="Mondo S."/>
            <person name="Nolan M."/>
            <person name="Ohm R."/>
            <person name="Pangilinan J."/>
            <person name="Park H.-J."/>
            <person name="Ramirez L."/>
            <person name="Alfaro M."/>
            <person name="Sun H."/>
            <person name="Tritt A."/>
            <person name="Yoshinaga Y."/>
            <person name="Zwiers L.-H."/>
            <person name="Turgeon B."/>
            <person name="Goodwin S."/>
            <person name="Spatafora J."/>
            <person name="Crous P."/>
            <person name="Grigoriev I."/>
        </authorList>
    </citation>
    <scope>NUCLEOTIDE SEQUENCE</scope>
    <source>
        <strain evidence="9">Tuck. ex Michener</strain>
    </source>
</reference>
<dbReference type="InterPro" id="IPR000504">
    <property type="entry name" value="RRM_dom"/>
</dbReference>
<evidence type="ECO:0000313" key="10">
    <source>
        <dbReference type="Proteomes" id="UP000800092"/>
    </source>
</evidence>
<feature type="domain" description="C3H1-type" evidence="8">
    <location>
        <begin position="259"/>
        <end position="287"/>
    </location>
</feature>
<dbReference type="OrthoDB" id="443401at2759"/>
<evidence type="ECO:0000256" key="4">
    <source>
        <dbReference type="PROSITE-ProRule" id="PRU00723"/>
    </source>
</evidence>
<keyword evidence="10" id="KW-1185">Reference proteome</keyword>
<feature type="region of interest" description="Disordered" evidence="6">
    <location>
        <begin position="226"/>
        <end position="261"/>
    </location>
</feature>
<feature type="compositionally biased region" description="Polar residues" evidence="6">
    <location>
        <begin position="310"/>
        <end position="320"/>
    </location>
</feature>
<evidence type="ECO:0000259" key="7">
    <source>
        <dbReference type="PROSITE" id="PS50102"/>
    </source>
</evidence>
<dbReference type="InterPro" id="IPR045137">
    <property type="entry name" value="RBM26/27"/>
</dbReference>
<protein>
    <recommendedName>
        <fullName evidence="11">CCCH zinc finger and RRM domain-containing protein</fullName>
    </recommendedName>
</protein>
<dbReference type="SMART" id="SM00360">
    <property type="entry name" value="RRM"/>
    <property type="match status" value="1"/>
</dbReference>
<dbReference type="GO" id="GO:0003723">
    <property type="term" value="F:RNA binding"/>
    <property type="evidence" value="ECO:0007669"/>
    <property type="project" value="UniProtKB-UniRule"/>
</dbReference>
<name>A0A6A6GZ59_VIRVR</name>